<dbReference type="eggNOG" id="COG0132">
    <property type="taxonomic scope" value="Bacteria"/>
</dbReference>
<feature type="binding site" evidence="8">
    <location>
        <position position="122"/>
    </location>
    <ligand>
        <name>Mg(2+)</name>
        <dbReference type="ChEBI" id="CHEBI:18420"/>
    </ligand>
</feature>
<dbReference type="Pfam" id="PF13500">
    <property type="entry name" value="AAA_26"/>
    <property type="match status" value="1"/>
</dbReference>
<evidence type="ECO:0000313" key="9">
    <source>
        <dbReference type="EMBL" id="AFC85231.1"/>
    </source>
</evidence>
<evidence type="ECO:0000256" key="8">
    <source>
        <dbReference type="HAMAP-Rule" id="MF_00336"/>
    </source>
</evidence>
<dbReference type="AlphaFoldDB" id="H8KZC5"/>
<dbReference type="GO" id="GO:0005829">
    <property type="term" value="C:cytosol"/>
    <property type="evidence" value="ECO:0007669"/>
    <property type="project" value="TreeGrafter"/>
</dbReference>
<feature type="binding site" evidence="8">
    <location>
        <position position="61"/>
    </location>
    <ligand>
        <name>ATP</name>
        <dbReference type="ChEBI" id="CHEBI:30616"/>
    </ligand>
</feature>
<keyword evidence="6 8" id="KW-0067">ATP-binding</keyword>
<dbReference type="STRING" id="767434.Fraau_0760"/>
<dbReference type="OrthoDB" id="9802097at2"/>
<dbReference type="GO" id="GO:0005524">
    <property type="term" value="F:ATP binding"/>
    <property type="evidence" value="ECO:0007669"/>
    <property type="project" value="UniProtKB-UniRule"/>
</dbReference>
<evidence type="ECO:0000256" key="6">
    <source>
        <dbReference type="ARBA" id="ARBA00022840"/>
    </source>
</evidence>
<evidence type="ECO:0000313" key="10">
    <source>
        <dbReference type="Proteomes" id="UP000005234"/>
    </source>
</evidence>
<feature type="binding site" evidence="8">
    <location>
        <position position="61"/>
    </location>
    <ligand>
        <name>Mg(2+)</name>
        <dbReference type="ChEBI" id="CHEBI:18420"/>
    </ligand>
</feature>
<feature type="binding site" evidence="8">
    <location>
        <begin position="19"/>
        <end position="24"/>
    </location>
    <ligand>
        <name>ATP</name>
        <dbReference type="ChEBI" id="CHEBI:30616"/>
    </ligand>
</feature>
<comment type="subunit">
    <text evidence="8">Homodimer.</text>
</comment>
<dbReference type="InterPro" id="IPR004472">
    <property type="entry name" value="DTB_synth_BioD"/>
</dbReference>
<keyword evidence="3 8" id="KW-0479">Metal-binding</keyword>
<dbReference type="PANTHER" id="PTHR43210">
    <property type="entry name" value="DETHIOBIOTIN SYNTHETASE"/>
    <property type="match status" value="1"/>
</dbReference>
<dbReference type="PIRSF" id="PIRSF006755">
    <property type="entry name" value="DTB_synth"/>
    <property type="match status" value="1"/>
</dbReference>
<evidence type="ECO:0000256" key="7">
    <source>
        <dbReference type="ARBA" id="ARBA00022842"/>
    </source>
</evidence>
<dbReference type="HAMAP" id="MF_00336">
    <property type="entry name" value="BioD"/>
    <property type="match status" value="1"/>
</dbReference>
<dbReference type="EC" id="6.3.3.3" evidence="8"/>
<feature type="binding site" evidence="8">
    <location>
        <position position="48"/>
    </location>
    <ligand>
        <name>substrate</name>
    </ligand>
</feature>
<dbReference type="FunFam" id="3.40.50.300:FF:000292">
    <property type="entry name" value="ATP-dependent dethiobiotin synthetase BioD"/>
    <property type="match status" value="1"/>
</dbReference>
<comment type="catalytic activity">
    <reaction evidence="8">
        <text>(7R,8S)-7,8-diammoniononanoate + CO2 + ATP = (4R,5S)-dethiobiotin + ADP + phosphate + 3 H(+)</text>
        <dbReference type="Rhea" id="RHEA:15805"/>
        <dbReference type="ChEBI" id="CHEBI:15378"/>
        <dbReference type="ChEBI" id="CHEBI:16526"/>
        <dbReference type="ChEBI" id="CHEBI:30616"/>
        <dbReference type="ChEBI" id="CHEBI:43474"/>
        <dbReference type="ChEBI" id="CHEBI:149469"/>
        <dbReference type="ChEBI" id="CHEBI:149473"/>
        <dbReference type="ChEBI" id="CHEBI:456216"/>
        <dbReference type="EC" id="6.3.3.3"/>
    </reaction>
</comment>
<dbReference type="UniPathway" id="UPA00078">
    <property type="reaction ID" value="UER00161"/>
</dbReference>
<dbReference type="Proteomes" id="UP000005234">
    <property type="component" value="Chromosome"/>
</dbReference>
<dbReference type="Gene3D" id="3.40.50.300">
    <property type="entry name" value="P-loop containing nucleotide triphosphate hydrolases"/>
    <property type="match status" value="1"/>
</dbReference>
<dbReference type="GO" id="GO:0009102">
    <property type="term" value="P:biotin biosynthetic process"/>
    <property type="evidence" value="ECO:0007669"/>
    <property type="project" value="UniProtKB-UniRule"/>
</dbReference>
<keyword evidence="1 8" id="KW-0963">Cytoplasm</keyword>
<dbReference type="KEGG" id="fau:Fraau_0760"/>
<keyword evidence="10" id="KW-1185">Reference proteome</keyword>
<name>H8KZC5_FRAAD</name>
<dbReference type="SUPFAM" id="SSF52540">
    <property type="entry name" value="P-loop containing nucleoside triphosphate hydrolases"/>
    <property type="match status" value="1"/>
</dbReference>
<dbReference type="GO" id="GO:0004141">
    <property type="term" value="F:dethiobiotin synthase activity"/>
    <property type="evidence" value="ECO:0007669"/>
    <property type="project" value="UniProtKB-UniRule"/>
</dbReference>
<feature type="binding site" evidence="8">
    <location>
        <begin position="122"/>
        <end position="125"/>
    </location>
    <ligand>
        <name>ATP</name>
        <dbReference type="ChEBI" id="CHEBI:30616"/>
    </ligand>
</feature>
<comment type="pathway">
    <text evidence="8">Cofactor biosynthesis; biotin biosynthesis; biotin from 7,8-diaminononanoate: step 1/2.</text>
</comment>
<comment type="subcellular location">
    <subcellularLocation>
        <location evidence="8">Cytoplasm</location>
    </subcellularLocation>
</comment>
<feature type="binding site" evidence="8">
    <location>
        <position position="23"/>
    </location>
    <ligand>
        <name>Mg(2+)</name>
        <dbReference type="ChEBI" id="CHEBI:18420"/>
    </ligand>
</feature>
<comment type="caution">
    <text evidence="8">Lacks conserved residue(s) required for the propagation of feature annotation.</text>
</comment>
<evidence type="ECO:0000256" key="3">
    <source>
        <dbReference type="ARBA" id="ARBA00022723"/>
    </source>
</evidence>
<feature type="active site" evidence="8">
    <location>
        <position position="44"/>
    </location>
</feature>
<dbReference type="GO" id="GO:0000287">
    <property type="term" value="F:magnesium ion binding"/>
    <property type="evidence" value="ECO:0007669"/>
    <property type="project" value="UniProtKB-UniRule"/>
</dbReference>
<organism evidence="9 10">
    <name type="scientific">Frateuria aurantia (strain ATCC 33424 / DSM 6220 / KCTC 2777 / LMG 1558 / NBRC 3245 / NCIMB 13370)</name>
    <name type="common">Acetobacter aurantius</name>
    <dbReference type="NCBI Taxonomy" id="767434"/>
    <lineage>
        <taxon>Bacteria</taxon>
        <taxon>Pseudomonadati</taxon>
        <taxon>Pseudomonadota</taxon>
        <taxon>Gammaproteobacteria</taxon>
        <taxon>Lysobacterales</taxon>
        <taxon>Rhodanobacteraceae</taxon>
        <taxon>Frateuria</taxon>
    </lineage>
</organism>
<dbReference type="CDD" id="cd03109">
    <property type="entry name" value="DTBS"/>
    <property type="match status" value="1"/>
</dbReference>
<feature type="binding site" evidence="8">
    <location>
        <begin position="182"/>
        <end position="183"/>
    </location>
    <ligand>
        <name>ATP</name>
        <dbReference type="ChEBI" id="CHEBI:30616"/>
    </ligand>
</feature>
<accession>H8KZC5</accession>
<dbReference type="EMBL" id="CP003350">
    <property type="protein sequence ID" value="AFC85231.1"/>
    <property type="molecule type" value="Genomic_DNA"/>
</dbReference>
<keyword evidence="5 8" id="KW-0093">Biotin biosynthesis</keyword>
<dbReference type="GO" id="GO:0042803">
    <property type="term" value="F:protein homodimerization activity"/>
    <property type="evidence" value="ECO:0007669"/>
    <property type="project" value="UniProtKB-ARBA"/>
</dbReference>
<reference evidence="9" key="1">
    <citation type="submission" date="2012-02" db="EMBL/GenBank/DDBJ databases">
        <title>The complete genome of Frateuria aurantia DSM 6220.</title>
        <authorList>
            <consortium name="US DOE Joint Genome Institute (JGI-PGF)"/>
            <person name="Lucas S."/>
            <person name="Copeland A."/>
            <person name="Lapidus A."/>
            <person name="Glavina del Rio T."/>
            <person name="Dalin E."/>
            <person name="Tice H."/>
            <person name="Bruce D."/>
            <person name="Goodwin L."/>
            <person name="Pitluck S."/>
            <person name="Peters L."/>
            <person name="Ovchinnikova G."/>
            <person name="Teshima H."/>
            <person name="Kyrpides N."/>
            <person name="Mavromatis K."/>
            <person name="Ivanova N."/>
            <person name="Brettin T."/>
            <person name="Detter J.C."/>
            <person name="Han C."/>
            <person name="Larimer F."/>
            <person name="Land M."/>
            <person name="Hauser L."/>
            <person name="Markowitz V."/>
            <person name="Cheng J.-F."/>
            <person name="Hugenholtz P."/>
            <person name="Woyke T."/>
            <person name="Wu D."/>
            <person name="Brambilla E."/>
            <person name="Klenk H.-P."/>
            <person name="Eisen J.A."/>
        </authorList>
    </citation>
    <scope>NUCLEOTIDE SEQUENCE</scope>
    <source>
        <strain evidence="9">DSM 6220</strain>
    </source>
</reference>
<dbReference type="NCBIfam" id="TIGR00347">
    <property type="entry name" value="bioD"/>
    <property type="match status" value="1"/>
</dbReference>
<dbReference type="PANTHER" id="PTHR43210:SF5">
    <property type="entry name" value="DETHIOBIOTIN SYNTHETASE"/>
    <property type="match status" value="1"/>
</dbReference>
<evidence type="ECO:0000256" key="5">
    <source>
        <dbReference type="ARBA" id="ARBA00022756"/>
    </source>
</evidence>
<dbReference type="InterPro" id="IPR027417">
    <property type="entry name" value="P-loop_NTPase"/>
</dbReference>
<evidence type="ECO:0000256" key="1">
    <source>
        <dbReference type="ARBA" id="ARBA00022490"/>
    </source>
</evidence>
<keyword evidence="2 8" id="KW-0436">Ligase</keyword>
<comment type="function">
    <text evidence="8">Catalyzes a mechanistically unusual reaction, the ATP-dependent insertion of CO2 between the N7 and N8 nitrogen atoms of 7,8-diaminopelargonic acid (DAPA, also called 7,8-diammoniononanoate) to form a ureido ring.</text>
</comment>
<proteinExistence type="inferred from homology"/>
<keyword evidence="7 8" id="KW-0460">Magnesium</keyword>
<comment type="similarity">
    <text evidence="8">Belongs to the dethiobiotin synthetase family.</text>
</comment>
<gene>
    <name evidence="8" type="primary">bioD</name>
    <name evidence="9" type="ordered locus">Fraau_0760</name>
</gene>
<comment type="cofactor">
    <cofactor evidence="8">
        <name>Mg(2+)</name>
        <dbReference type="ChEBI" id="CHEBI:18420"/>
    </cofactor>
</comment>
<sequence length="229" mass="24110">MGPITLGRDGIFVAGTDTGIGKTFVSCQLLAALRQAGLRVCGMKPVASGCEVTPDGLRNEDALALQAASDDAPPYALVNPVAMAQPWSPHLAAAASGMRITMHPLQAAYRQLRERYDSVVVEGVGGWMVPLAPGFSASDLAREWQLPVILVVGMRLGCINHALLTARAILADGCPLLGWVANRVDPRMEALQANIETLGELMPAPLLGDVGYAEPQGARGLFGAIRYSP</sequence>
<evidence type="ECO:0000256" key="4">
    <source>
        <dbReference type="ARBA" id="ARBA00022741"/>
    </source>
</evidence>
<evidence type="ECO:0000256" key="2">
    <source>
        <dbReference type="ARBA" id="ARBA00022598"/>
    </source>
</evidence>
<dbReference type="HOGENOM" id="CLU_072551_0_0_6"/>
<protein>
    <recommendedName>
        <fullName evidence="8">ATP-dependent dethiobiotin synthetase BioD</fullName>
        <ecNumber evidence="8">6.3.3.3</ecNumber>
    </recommendedName>
    <alternativeName>
        <fullName evidence="8">DTB synthetase</fullName>
        <shortName evidence="8">DTBS</shortName>
    </alternativeName>
    <alternativeName>
        <fullName evidence="8">Dethiobiotin synthase</fullName>
    </alternativeName>
</protein>
<keyword evidence="4 8" id="KW-0547">Nucleotide-binding</keyword>